<dbReference type="GO" id="GO:0004518">
    <property type="term" value="F:nuclease activity"/>
    <property type="evidence" value="ECO:0007669"/>
    <property type="project" value="UniProtKB-KW"/>
</dbReference>
<keyword evidence="7" id="KW-0539">Nucleus</keyword>
<dbReference type="GO" id="GO:0016787">
    <property type="term" value="F:hydrolase activity"/>
    <property type="evidence" value="ECO:0007669"/>
    <property type="project" value="UniProtKB-KW"/>
</dbReference>
<name>A0AAN7ZVB7_9COLE</name>
<evidence type="ECO:0000313" key="9">
    <source>
        <dbReference type="EMBL" id="KAK5648773.1"/>
    </source>
</evidence>
<comment type="caution">
    <text evidence="9">The sequence shown here is derived from an EMBL/GenBank/DDBJ whole genome shotgun (WGS) entry which is preliminary data.</text>
</comment>
<evidence type="ECO:0000313" key="10">
    <source>
        <dbReference type="Proteomes" id="UP001329430"/>
    </source>
</evidence>
<proteinExistence type="inferred from homology"/>
<dbReference type="Proteomes" id="UP001329430">
    <property type="component" value="Chromosome 2"/>
</dbReference>
<dbReference type="GO" id="GO:0005634">
    <property type="term" value="C:nucleus"/>
    <property type="evidence" value="ECO:0007669"/>
    <property type="project" value="UniProtKB-SubCell"/>
</dbReference>
<evidence type="ECO:0000256" key="4">
    <source>
        <dbReference type="ARBA" id="ARBA00022722"/>
    </source>
</evidence>
<gene>
    <name evidence="9" type="ORF">RI129_003665</name>
</gene>
<dbReference type="InterPro" id="IPR045249">
    <property type="entry name" value="HARBI1-like"/>
</dbReference>
<keyword evidence="4" id="KW-0540">Nuclease</keyword>
<dbReference type="Pfam" id="PF13359">
    <property type="entry name" value="DDE_Tnp_4"/>
    <property type="match status" value="1"/>
</dbReference>
<evidence type="ECO:0000256" key="5">
    <source>
        <dbReference type="ARBA" id="ARBA00022723"/>
    </source>
</evidence>
<evidence type="ECO:0000256" key="6">
    <source>
        <dbReference type="ARBA" id="ARBA00022801"/>
    </source>
</evidence>
<dbReference type="EMBL" id="JAVRBK010000002">
    <property type="protein sequence ID" value="KAK5648773.1"/>
    <property type="molecule type" value="Genomic_DNA"/>
</dbReference>
<evidence type="ECO:0000259" key="8">
    <source>
        <dbReference type="Pfam" id="PF13359"/>
    </source>
</evidence>
<evidence type="ECO:0000256" key="7">
    <source>
        <dbReference type="ARBA" id="ARBA00023242"/>
    </source>
</evidence>
<evidence type="ECO:0000256" key="2">
    <source>
        <dbReference type="ARBA" id="ARBA00004123"/>
    </source>
</evidence>
<dbReference type="InterPro" id="IPR027806">
    <property type="entry name" value="HARBI1_dom"/>
</dbReference>
<keyword evidence="10" id="KW-1185">Reference proteome</keyword>
<comment type="subcellular location">
    <subcellularLocation>
        <location evidence="2">Nucleus</location>
    </subcellularLocation>
</comment>
<dbReference type="AlphaFoldDB" id="A0AAN7ZVB7"/>
<comment type="cofactor">
    <cofactor evidence="1">
        <name>a divalent metal cation</name>
        <dbReference type="ChEBI" id="CHEBI:60240"/>
    </cofactor>
</comment>
<feature type="domain" description="DDE Tnp4" evidence="8">
    <location>
        <begin position="64"/>
        <end position="228"/>
    </location>
</feature>
<accession>A0AAN7ZVB7</accession>
<protein>
    <recommendedName>
        <fullName evidence="8">DDE Tnp4 domain-containing protein</fullName>
    </recommendedName>
</protein>
<sequence>MQVLAWTFHVGLTTVHKIVHETCQAIWDTLSSTYLKSPSTKEEWLRVASGFNQRWNFPHCVGALDGKHINIQAPAKSGSLYFNHKKRFSIVLLAACDSNYRFTLVDIGAFGSQSDGGILRNSIFGQRLEEGNMEIPEACNLPNSDVKMPYFLLADEAFPLKPYIMRPYPGKNLTRCQRTFNYRLSRARQIIENTFGLLVARWRILKTTITAKVENVDNIIKAIVVLHNYCQTEFSAQDDNMYCPPGYVDSGEKENGFWREEETPLRSVGRIGANIARRDTRDILADYFMSENGRVLWQDEMINRGRVFT</sequence>
<comment type="similarity">
    <text evidence="3">Belongs to the HARBI1 family.</text>
</comment>
<keyword evidence="6" id="KW-0378">Hydrolase</keyword>
<evidence type="ECO:0000256" key="1">
    <source>
        <dbReference type="ARBA" id="ARBA00001968"/>
    </source>
</evidence>
<keyword evidence="5" id="KW-0479">Metal-binding</keyword>
<organism evidence="9 10">
    <name type="scientific">Pyrocoelia pectoralis</name>
    <dbReference type="NCBI Taxonomy" id="417401"/>
    <lineage>
        <taxon>Eukaryota</taxon>
        <taxon>Metazoa</taxon>
        <taxon>Ecdysozoa</taxon>
        <taxon>Arthropoda</taxon>
        <taxon>Hexapoda</taxon>
        <taxon>Insecta</taxon>
        <taxon>Pterygota</taxon>
        <taxon>Neoptera</taxon>
        <taxon>Endopterygota</taxon>
        <taxon>Coleoptera</taxon>
        <taxon>Polyphaga</taxon>
        <taxon>Elateriformia</taxon>
        <taxon>Elateroidea</taxon>
        <taxon>Lampyridae</taxon>
        <taxon>Lampyrinae</taxon>
        <taxon>Pyrocoelia</taxon>
    </lineage>
</organism>
<dbReference type="PANTHER" id="PTHR22930">
    <property type="match status" value="1"/>
</dbReference>
<dbReference type="PANTHER" id="PTHR22930:SF269">
    <property type="entry name" value="NUCLEASE HARBI1-LIKE PROTEIN"/>
    <property type="match status" value="1"/>
</dbReference>
<evidence type="ECO:0000256" key="3">
    <source>
        <dbReference type="ARBA" id="ARBA00006958"/>
    </source>
</evidence>
<dbReference type="GO" id="GO:0046872">
    <property type="term" value="F:metal ion binding"/>
    <property type="evidence" value="ECO:0007669"/>
    <property type="project" value="UniProtKB-KW"/>
</dbReference>
<reference evidence="9 10" key="1">
    <citation type="journal article" date="2024" name="Insects">
        <title>An Improved Chromosome-Level Genome Assembly of the Firefly Pyrocoelia pectoralis.</title>
        <authorList>
            <person name="Fu X."/>
            <person name="Meyer-Rochow V.B."/>
            <person name="Ballantyne L."/>
            <person name="Zhu X."/>
        </authorList>
    </citation>
    <scope>NUCLEOTIDE SEQUENCE [LARGE SCALE GENOMIC DNA]</scope>
    <source>
        <strain evidence="9">XCY_ONT2</strain>
    </source>
</reference>